<dbReference type="InParanoid" id="M1BHV6"/>
<accession>M1BHV6</accession>
<dbReference type="Proteomes" id="UP000011115">
    <property type="component" value="Unassembled WGS sequence"/>
</dbReference>
<dbReference type="EnsemblPlants" id="PGSC0003DMT400045573">
    <property type="protein sequence ID" value="PGSC0003DMT400045573"/>
    <property type="gene ID" value="PGSC0003DMG400017677"/>
</dbReference>
<evidence type="ECO:0000256" key="1">
    <source>
        <dbReference type="SAM" id="MobiDB-lite"/>
    </source>
</evidence>
<dbReference type="PaxDb" id="4113-PGSC0003DMT400045573"/>
<dbReference type="HOGENOM" id="CLU_1910386_0_0_1"/>
<dbReference type="AlphaFoldDB" id="M1BHV6"/>
<protein>
    <submittedName>
        <fullName evidence="2">Uncharacterized protein</fullName>
    </submittedName>
</protein>
<feature type="compositionally biased region" description="Basic and acidic residues" evidence="1">
    <location>
        <begin position="114"/>
        <end position="133"/>
    </location>
</feature>
<name>M1BHV6_SOLTU</name>
<evidence type="ECO:0000313" key="3">
    <source>
        <dbReference type="Proteomes" id="UP000011115"/>
    </source>
</evidence>
<dbReference type="Gramene" id="PGSC0003DMT400045573">
    <property type="protein sequence ID" value="PGSC0003DMT400045573"/>
    <property type="gene ID" value="PGSC0003DMG400017677"/>
</dbReference>
<feature type="region of interest" description="Disordered" evidence="1">
    <location>
        <begin position="92"/>
        <end position="133"/>
    </location>
</feature>
<reference evidence="2" key="2">
    <citation type="submission" date="2015-06" db="UniProtKB">
        <authorList>
            <consortium name="EnsemblPlants"/>
        </authorList>
    </citation>
    <scope>IDENTIFICATION</scope>
    <source>
        <strain evidence="2">DM1-3 516 R44</strain>
    </source>
</reference>
<reference evidence="3" key="1">
    <citation type="journal article" date="2011" name="Nature">
        <title>Genome sequence and analysis of the tuber crop potato.</title>
        <authorList>
            <consortium name="The Potato Genome Sequencing Consortium"/>
        </authorList>
    </citation>
    <scope>NUCLEOTIDE SEQUENCE [LARGE SCALE GENOMIC DNA]</scope>
    <source>
        <strain evidence="3">cv. DM1-3 516 R44</strain>
    </source>
</reference>
<evidence type="ECO:0000313" key="2">
    <source>
        <dbReference type="EnsemblPlants" id="PGSC0003DMT400045573"/>
    </source>
</evidence>
<proteinExistence type="predicted"/>
<keyword evidence="3" id="KW-1185">Reference proteome</keyword>
<sequence length="133" mass="14909">MSPRKKLKEIKLNEDAVTSRAELPNFPQLVGKASVKAKHLCHWRPASTMTTSMTLTSLLLRESEVISCCVNQSSSSAARRNLRLRNRLQNWFNPASTLGDSPKGHPPPFVPLREALKEQNQKGDEQSSRPFAE</sequence>
<organism evidence="2 3">
    <name type="scientific">Solanum tuberosum</name>
    <name type="common">Potato</name>
    <dbReference type="NCBI Taxonomy" id="4113"/>
    <lineage>
        <taxon>Eukaryota</taxon>
        <taxon>Viridiplantae</taxon>
        <taxon>Streptophyta</taxon>
        <taxon>Embryophyta</taxon>
        <taxon>Tracheophyta</taxon>
        <taxon>Spermatophyta</taxon>
        <taxon>Magnoliopsida</taxon>
        <taxon>eudicotyledons</taxon>
        <taxon>Gunneridae</taxon>
        <taxon>Pentapetalae</taxon>
        <taxon>asterids</taxon>
        <taxon>lamiids</taxon>
        <taxon>Solanales</taxon>
        <taxon>Solanaceae</taxon>
        <taxon>Solanoideae</taxon>
        <taxon>Solaneae</taxon>
        <taxon>Solanum</taxon>
    </lineage>
</organism>